<dbReference type="AlphaFoldDB" id="A4BQE6"/>
<dbReference type="EMBL" id="AAOF01000004">
    <property type="protein sequence ID" value="EAR22301.1"/>
    <property type="molecule type" value="Genomic_DNA"/>
</dbReference>
<dbReference type="InterPro" id="IPR041231">
    <property type="entry name" value="FlgA_N"/>
</dbReference>
<dbReference type="GO" id="GO:0042597">
    <property type="term" value="C:periplasmic space"/>
    <property type="evidence" value="ECO:0007669"/>
    <property type="project" value="UniProtKB-SubCell"/>
</dbReference>
<evidence type="ECO:0000256" key="1">
    <source>
        <dbReference type="ARBA" id="ARBA00004418"/>
    </source>
</evidence>
<keyword evidence="10" id="KW-1185">Reference proteome</keyword>
<sequence>MTRQFSILSLQLAVAFILAASVLVTGRSAGAAEGGYQPLAAIYEAVDRFVRERSQGPGVVDGVVIEHLDPRLRLTACGGALQPFLPSGQPSAGRLTVGVRCAAPKPWRLYVPVRITQHVEVLIAARPLPRGIALSADAIRHGRRDPTDLSGAWYTEPSQLLGLETRRAIRAGEVLSPQLLSSARLIRRGQELVLFATSGSMTVTVKGKALEDGVEGDIVRVRNLSSNRVVEGRVVGTDKVQVSL</sequence>
<dbReference type="PANTHER" id="PTHR36307:SF1">
    <property type="entry name" value="FLAGELLA BASAL BODY P-RING FORMATION PROTEIN FLGA"/>
    <property type="match status" value="1"/>
</dbReference>
<dbReference type="Pfam" id="PF13144">
    <property type="entry name" value="ChapFlgA"/>
    <property type="match status" value="1"/>
</dbReference>
<dbReference type="GO" id="GO:0044780">
    <property type="term" value="P:bacterial-type flagellum assembly"/>
    <property type="evidence" value="ECO:0007669"/>
    <property type="project" value="InterPro"/>
</dbReference>
<dbReference type="eggNOG" id="COG1261">
    <property type="taxonomic scope" value="Bacteria"/>
</dbReference>
<dbReference type="RefSeq" id="WP_005000336.1">
    <property type="nucleotide sequence ID" value="NZ_CH672427.1"/>
</dbReference>
<dbReference type="STRING" id="314278.NB231_05310"/>
<comment type="function">
    <text evidence="6 7">Involved in the assembly process of the P-ring formation. It may associate with FlgF on the rod constituting a structure essential for the P-ring assembly or may act as a modulator protein for the P-ring assembly.</text>
</comment>
<keyword evidence="5 7" id="KW-0574">Periplasm</keyword>
<dbReference type="Gene3D" id="2.30.30.760">
    <property type="match status" value="1"/>
</dbReference>
<dbReference type="OrthoDB" id="1669037at2"/>
<protein>
    <recommendedName>
        <fullName evidence="3 7">Flagella basal body P-ring formation protein FlgA</fullName>
    </recommendedName>
</protein>
<keyword evidence="4" id="KW-0732">Signal</keyword>
<evidence type="ECO:0000313" key="9">
    <source>
        <dbReference type="EMBL" id="EAR22301.1"/>
    </source>
</evidence>
<keyword evidence="7" id="KW-1005">Bacterial flagellum biogenesis</keyword>
<evidence type="ECO:0000256" key="4">
    <source>
        <dbReference type="ARBA" id="ARBA00022729"/>
    </source>
</evidence>
<evidence type="ECO:0000256" key="5">
    <source>
        <dbReference type="ARBA" id="ARBA00022764"/>
    </source>
</evidence>
<name>A4BQE6_9GAMM</name>
<dbReference type="InterPro" id="IPR013974">
    <property type="entry name" value="SAF"/>
</dbReference>
<dbReference type="SMART" id="SM00858">
    <property type="entry name" value="SAF"/>
    <property type="match status" value="1"/>
</dbReference>
<organism evidence="9 10">
    <name type="scientific">Nitrococcus mobilis Nb-231</name>
    <dbReference type="NCBI Taxonomy" id="314278"/>
    <lineage>
        <taxon>Bacteria</taxon>
        <taxon>Pseudomonadati</taxon>
        <taxon>Pseudomonadota</taxon>
        <taxon>Gammaproteobacteria</taxon>
        <taxon>Chromatiales</taxon>
        <taxon>Ectothiorhodospiraceae</taxon>
        <taxon>Nitrococcus</taxon>
    </lineage>
</organism>
<dbReference type="Gene3D" id="3.90.1210.10">
    <property type="entry name" value="Antifreeze-like/N-acetylneuraminic acid synthase C-terminal domain"/>
    <property type="match status" value="1"/>
</dbReference>
<dbReference type="Proteomes" id="UP000003374">
    <property type="component" value="Unassembled WGS sequence"/>
</dbReference>
<comment type="similarity">
    <text evidence="2 7">Belongs to the FlgA family.</text>
</comment>
<evidence type="ECO:0000256" key="6">
    <source>
        <dbReference type="ARBA" id="ARBA00025643"/>
    </source>
</evidence>
<evidence type="ECO:0000313" key="10">
    <source>
        <dbReference type="Proteomes" id="UP000003374"/>
    </source>
</evidence>
<dbReference type="HOGENOM" id="CLU_070510_4_1_6"/>
<dbReference type="NCBIfam" id="TIGR03170">
    <property type="entry name" value="flgA_cterm"/>
    <property type="match status" value="1"/>
</dbReference>
<proteinExistence type="inferred from homology"/>
<evidence type="ECO:0000256" key="3">
    <source>
        <dbReference type="ARBA" id="ARBA00014754"/>
    </source>
</evidence>
<dbReference type="CDD" id="cd11614">
    <property type="entry name" value="SAF_CpaB_FlgA_like"/>
    <property type="match status" value="1"/>
</dbReference>
<dbReference type="InterPro" id="IPR017585">
    <property type="entry name" value="SAF_FlgA"/>
</dbReference>
<feature type="domain" description="SAF" evidence="8">
    <location>
        <begin position="119"/>
        <end position="181"/>
    </location>
</feature>
<evidence type="ECO:0000256" key="2">
    <source>
        <dbReference type="ARBA" id="ARBA00010474"/>
    </source>
</evidence>
<comment type="caution">
    <text evidence="9">The sequence shown here is derived from an EMBL/GenBank/DDBJ whole genome shotgun (WGS) entry which is preliminary data.</text>
</comment>
<gene>
    <name evidence="9" type="ORF">NB231_05310</name>
</gene>
<accession>A4BQE6</accession>
<dbReference type="InterPro" id="IPR039246">
    <property type="entry name" value="Flagellar_FlgA"/>
</dbReference>
<evidence type="ECO:0000259" key="8">
    <source>
        <dbReference type="SMART" id="SM00858"/>
    </source>
</evidence>
<dbReference type="Pfam" id="PF17656">
    <property type="entry name" value="ChapFlgA_N"/>
    <property type="match status" value="1"/>
</dbReference>
<evidence type="ECO:0000256" key="7">
    <source>
        <dbReference type="RuleBase" id="RU362063"/>
    </source>
</evidence>
<comment type="subcellular location">
    <subcellularLocation>
        <location evidence="1 7">Periplasm</location>
    </subcellularLocation>
</comment>
<reference evidence="9 10" key="1">
    <citation type="submission" date="2006-02" db="EMBL/GenBank/DDBJ databases">
        <authorList>
            <person name="Waterbury J."/>
            <person name="Ferriera S."/>
            <person name="Johnson J."/>
            <person name="Kravitz S."/>
            <person name="Halpern A."/>
            <person name="Remington K."/>
            <person name="Beeson K."/>
            <person name="Tran B."/>
            <person name="Rogers Y.-H."/>
            <person name="Friedman R."/>
            <person name="Venter J.C."/>
        </authorList>
    </citation>
    <scope>NUCLEOTIDE SEQUENCE [LARGE SCALE GENOMIC DNA]</scope>
    <source>
        <strain evidence="9 10">Nb-231</strain>
    </source>
</reference>
<dbReference type="PANTHER" id="PTHR36307">
    <property type="entry name" value="FLAGELLA BASAL BODY P-RING FORMATION PROTEIN FLGA"/>
    <property type="match status" value="1"/>
</dbReference>